<dbReference type="Pfam" id="PF01494">
    <property type="entry name" value="FAD_binding_3"/>
    <property type="match status" value="1"/>
</dbReference>
<evidence type="ECO:0000256" key="2">
    <source>
        <dbReference type="ARBA" id="ARBA00022630"/>
    </source>
</evidence>
<reference evidence="7 8" key="1">
    <citation type="submission" date="2017-03" db="EMBL/GenBank/DDBJ databases">
        <title>Widespread Adenine N6-methylation of Active Genes in Fungi.</title>
        <authorList>
            <consortium name="DOE Joint Genome Institute"/>
            <person name="Mondo S.J."/>
            <person name="Dannebaum R.O."/>
            <person name="Kuo R.C."/>
            <person name="Louie K.B."/>
            <person name="Bewick A.J."/>
            <person name="Labutti K."/>
            <person name="Haridas S."/>
            <person name="Kuo A."/>
            <person name="Salamov A."/>
            <person name="Ahrendt S.R."/>
            <person name="Lau R."/>
            <person name="Bowen B.P."/>
            <person name="Lipzen A."/>
            <person name="Sullivan W."/>
            <person name="Andreopoulos W.B."/>
            <person name="Clum A."/>
            <person name="Lindquist E."/>
            <person name="Daum C."/>
            <person name="Northen T.R."/>
            <person name="Ramamoorthy G."/>
            <person name="Schmitz R.J."/>
            <person name="Gryganskyi A."/>
            <person name="Culley D."/>
            <person name="Magnuson J."/>
            <person name="James T.Y."/>
            <person name="O'Malley M.A."/>
            <person name="Stajich J.E."/>
            <person name="Spatafora J.W."/>
            <person name="Visel A."/>
            <person name="Grigoriev I.V."/>
        </authorList>
    </citation>
    <scope>NUCLEOTIDE SEQUENCE [LARGE SCALE GENOMIC DNA]</scope>
    <source>
        <strain evidence="7 8">NRRL Y-17943</strain>
    </source>
</reference>
<evidence type="ECO:0000256" key="3">
    <source>
        <dbReference type="ARBA" id="ARBA00022827"/>
    </source>
</evidence>
<organism evidence="7 8">
    <name type="scientific">Kockovaella imperatae</name>
    <dbReference type="NCBI Taxonomy" id="4999"/>
    <lineage>
        <taxon>Eukaryota</taxon>
        <taxon>Fungi</taxon>
        <taxon>Dikarya</taxon>
        <taxon>Basidiomycota</taxon>
        <taxon>Agaricomycotina</taxon>
        <taxon>Tremellomycetes</taxon>
        <taxon>Tremellales</taxon>
        <taxon>Cuniculitremaceae</taxon>
        <taxon>Kockovaella</taxon>
    </lineage>
</organism>
<dbReference type="GO" id="GO:0004497">
    <property type="term" value="F:monooxygenase activity"/>
    <property type="evidence" value="ECO:0007669"/>
    <property type="project" value="UniProtKB-KW"/>
</dbReference>
<accession>A0A1Y1UQE2</accession>
<keyword evidence="3" id="KW-0274">FAD</keyword>
<dbReference type="InParanoid" id="A0A1Y1UQE2"/>
<dbReference type="InterPro" id="IPR002938">
    <property type="entry name" value="FAD-bd"/>
</dbReference>
<keyword evidence="5" id="KW-0503">Monooxygenase</keyword>
<dbReference type="GeneID" id="33554976"/>
<dbReference type="PRINTS" id="PR00420">
    <property type="entry name" value="RNGMNOXGNASE"/>
</dbReference>
<dbReference type="RefSeq" id="XP_021873499.1">
    <property type="nucleotide sequence ID" value="XM_022013168.1"/>
</dbReference>
<proteinExistence type="inferred from homology"/>
<evidence type="ECO:0000313" key="8">
    <source>
        <dbReference type="Proteomes" id="UP000193218"/>
    </source>
</evidence>
<evidence type="ECO:0000259" key="6">
    <source>
        <dbReference type="Pfam" id="PF01494"/>
    </source>
</evidence>
<protein>
    <recommendedName>
        <fullName evidence="6">FAD-binding domain-containing protein</fullName>
    </recommendedName>
</protein>
<feature type="domain" description="FAD-binding" evidence="6">
    <location>
        <begin position="5"/>
        <end position="339"/>
    </location>
</feature>
<gene>
    <name evidence="7" type="ORF">BD324DRAFT_576036</name>
</gene>
<keyword evidence="4" id="KW-0560">Oxidoreductase</keyword>
<dbReference type="GO" id="GO:0071949">
    <property type="term" value="F:FAD binding"/>
    <property type="evidence" value="ECO:0007669"/>
    <property type="project" value="InterPro"/>
</dbReference>
<dbReference type="Proteomes" id="UP000193218">
    <property type="component" value="Unassembled WGS sequence"/>
</dbReference>
<comment type="similarity">
    <text evidence="1">Belongs to the paxM FAD-dependent monooxygenase family.</text>
</comment>
<dbReference type="EMBL" id="NBSH01000002">
    <property type="protein sequence ID" value="ORX39714.1"/>
    <property type="molecule type" value="Genomic_DNA"/>
</dbReference>
<sequence>MSSKHVIIVGGGLAGPALAIALARQSIRSTILERHASVQDIGGVIMLAPNAMCVMDKTLGLSDQLRKVGTSFDAINIWLERGGGLSHVGGFSTLFHERSSISIGRPVLHQTLMDECEKLKDKINIRFSSRLRSINEGPEGVEAILEDGHKISGDILIGADGIGSKVRQYVLGETIDPTYSGIFMTGMILPKSEISLPPSMSLPVFSYTRHGTFLIFDMGDGNVQWVTSFEAKERDRKTGWAEYVQSGQAVKDVKLKYGDLRMDPIKSMVDKLSTEHVRFWAPYLMPPLERWHTDRVCMIGDAAHAIPPSAGQGAAQAFEDIGLLSRLLGKAVAENSHPDFGPIFERFEKLRRPRIDQVRTMTVRAEATRRETSNGLMWWLKGTGTRAVFWLLGKNGYLSNEDFLGYDVNALPL</sequence>
<dbReference type="InterPro" id="IPR036188">
    <property type="entry name" value="FAD/NAD-bd_sf"/>
</dbReference>
<comment type="caution">
    <text evidence="7">The sequence shown here is derived from an EMBL/GenBank/DDBJ whole genome shotgun (WGS) entry which is preliminary data.</text>
</comment>
<dbReference type="OrthoDB" id="47494at2759"/>
<evidence type="ECO:0000256" key="4">
    <source>
        <dbReference type="ARBA" id="ARBA00023002"/>
    </source>
</evidence>
<dbReference type="AlphaFoldDB" id="A0A1Y1UQE2"/>
<dbReference type="STRING" id="4999.A0A1Y1UQE2"/>
<keyword evidence="2" id="KW-0285">Flavoprotein</keyword>
<dbReference type="PANTHER" id="PTHR13789">
    <property type="entry name" value="MONOOXYGENASE"/>
    <property type="match status" value="1"/>
</dbReference>
<dbReference type="Gene3D" id="3.50.50.60">
    <property type="entry name" value="FAD/NAD(P)-binding domain"/>
    <property type="match status" value="1"/>
</dbReference>
<evidence type="ECO:0000313" key="7">
    <source>
        <dbReference type="EMBL" id="ORX39714.1"/>
    </source>
</evidence>
<evidence type="ECO:0000256" key="1">
    <source>
        <dbReference type="ARBA" id="ARBA00007992"/>
    </source>
</evidence>
<keyword evidence="8" id="KW-1185">Reference proteome</keyword>
<dbReference type="SUPFAM" id="SSF51905">
    <property type="entry name" value="FAD/NAD(P)-binding domain"/>
    <property type="match status" value="1"/>
</dbReference>
<name>A0A1Y1UQE2_9TREE</name>
<evidence type="ECO:0000256" key="5">
    <source>
        <dbReference type="ARBA" id="ARBA00023033"/>
    </source>
</evidence>
<dbReference type="PANTHER" id="PTHR13789:SF309">
    <property type="entry name" value="PUTATIVE (AFU_ORTHOLOGUE AFUA_6G14510)-RELATED"/>
    <property type="match status" value="1"/>
</dbReference>
<dbReference type="InterPro" id="IPR050493">
    <property type="entry name" value="FAD-dep_Monooxygenase_BioMet"/>
</dbReference>